<evidence type="ECO:0000313" key="3">
    <source>
        <dbReference type="Proteomes" id="UP001214043"/>
    </source>
</evidence>
<dbReference type="RefSeq" id="WP_274494087.1">
    <property type="nucleotide sequence ID" value="NZ_CP118166.1"/>
</dbReference>
<feature type="transmembrane region" description="Helical" evidence="1">
    <location>
        <begin position="12"/>
        <end position="33"/>
    </location>
</feature>
<name>A0AAF0CF55_9PROT</name>
<dbReference type="Proteomes" id="UP001214043">
    <property type="component" value="Chromosome"/>
</dbReference>
<reference evidence="2" key="1">
    <citation type="submission" date="2023-02" db="EMBL/GenBank/DDBJ databases">
        <title>Genome sequence of Hyphococcus flavus.</title>
        <authorList>
            <person name="Rong J.-C."/>
            <person name="Zhao Q."/>
            <person name="Yi M."/>
            <person name="Wu J.-Y."/>
        </authorList>
    </citation>
    <scope>NUCLEOTIDE SEQUENCE</scope>
    <source>
        <strain evidence="2">MCCC 1K03223</strain>
    </source>
</reference>
<keyword evidence="3" id="KW-1185">Reference proteome</keyword>
<accession>A0AAF0CF55</accession>
<organism evidence="2 3">
    <name type="scientific">Hyphococcus flavus</name>
    <dbReference type="NCBI Taxonomy" id="1866326"/>
    <lineage>
        <taxon>Bacteria</taxon>
        <taxon>Pseudomonadati</taxon>
        <taxon>Pseudomonadota</taxon>
        <taxon>Alphaproteobacteria</taxon>
        <taxon>Parvularculales</taxon>
        <taxon>Parvularculaceae</taxon>
        <taxon>Hyphococcus</taxon>
    </lineage>
</organism>
<dbReference type="EMBL" id="CP118166">
    <property type="protein sequence ID" value="WDI32186.1"/>
    <property type="molecule type" value="Genomic_DNA"/>
</dbReference>
<protein>
    <submittedName>
        <fullName evidence="2">Uncharacterized protein</fullName>
    </submittedName>
</protein>
<keyword evidence="1" id="KW-0812">Transmembrane</keyword>
<keyword evidence="1" id="KW-0472">Membrane</keyword>
<proteinExistence type="predicted"/>
<sequence length="257" mass="28427">MLLRRVIEHVKAQNWTAVALDFVIVVVGVFIGIQVANWNEARADRSLGEDYTVRLVADLENDLTAARTLTSYYNVVTQNIKMTDNLLSSPDPGPKALVVAAYRASEFSSNPSNRATWDQVVSSGHLGLLPAAAIESGLPDYYRFQDSNDDTIARLQDTPYRRKVRSLIPLAVQISMREGCSDEMDDNQVIVGFVTNCNLDVDASTINETARELIASAELRELLRYQYSMVASVQINNTGNVALLEKILNALNAEDTD</sequence>
<keyword evidence="1" id="KW-1133">Transmembrane helix</keyword>
<evidence type="ECO:0000256" key="1">
    <source>
        <dbReference type="SAM" id="Phobius"/>
    </source>
</evidence>
<dbReference type="KEGG" id="hfl:PUV54_03140"/>
<evidence type="ECO:0000313" key="2">
    <source>
        <dbReference type="EMBL" id="WDI32186.1"/>
    </source>
</evidence>
<dbReference type="AlphaFoldDB" id="A0AAF0CF55"/>
<gene>
    <name evidence="2" type="ORF">PUV54_03140</name>
</gene>